<gene>
    <name evidence="2" type="ORF">G6534_08005</name>
</gene>
<sequence>MDRELSFERKISFEPLLISIFFGIVVTFIVYAIFPMIPIFALTAGILAFGVDSLVIFPRSLVRFYDYWSIGETGIYYSDYDTWSKQLLAIFLPMNNRLKEIPFEQIRSFAVVDDRNIMNTQNPNGGKLNNSLVRKTHSLIVSTDNKNICLHCAWTSSNLPVSEKELRRLISFLNSKM</sequence>
<dbReference type="EMBL" id="CP049366">
    <property type="protein sequence ID" value="QMT84564.1"/>
    <property type="molecule type" value="Genomic_DNA"/>
</dbReference>
<dbReference type="RefSeq" id="WP_059073738.1">
    <property type="nucleotide sequence ID" value="NZ_CP049366.1"/>
</dbReference>
<evidence type="ECO:0000313" key="2">
    <source>
        <dbReference type="EMBL" id="QMT84564.1"/>
    </source>
</evidence>
<keyword evidence="1" id="KW-0472">Membrane</keyword>
<proteinExistence type="predicted"/>
<feature type="transmembrane region" description="Helical" evidence="1">
    <location>
        <begin position="12"/>
        <end position="33"/>
    </location>
</feature>
<dbReference type="AlphaFoldDB" id="A0A7L7L003"/>
<keyword evidence="1" id="KW-0812">Transmembrane</keyword>
<organism evidence="2 3">
    <name type="scientific">Companilactobacillus pabuli</name>
    <dbReference type="NCBI Taxonomy" id="2714036"/>
    <lineage>
        <taxon>Bacteria</taxon>
        <taxon>Bacillati</taxon>
        <taxon>Bacillota</taxon>
        <taxon>Bacilli</taxon>
        <taxon>Lactobacillales</taxon>
        <taxon>Lactobacillaceae</taxon>
        <taxon>Companilactobacillus</taxon>
    </lineage>
</organism>
<dbReference type="Proteomes" id="UP000514410">
    <property type="component" value="Chromosome"/>
</dbReference>
<dbReference type="KEGG" id="cpab:G6534_08005"/>
<protein>
    <submittedName>
        <fullName evidence="2">Uncharacterized protein</fullName>
    </submittedName>
</protein>
<name>A0A7L7L003_9LACO</name>
<evidence type="ECO:0000256" key="1">
    <source>
        <dbReference type="SAM" id="Phobius"/>
    </source>
</evidence>
<keyword evidence="1" id="KW-1133">Transmembrane helix</keyword>
<feature type="transmembrane region" description="Helical" evidence="1">
    <location>
        <begin position="39"/>
        <end position="57"/>
    </location>
</feature>
<evidence type="ECO:0000313" key="3">
    <source>
        <dbReference type="Proteomes" id="UP000514410"/>
    </source>
</evidence>
<accession>A0A7L7L003</accession>
<keyword evidence="3" id="KW-1185">Reference proteome</keyword>
<reference evidence="2 3" key="1">
    <citation type="submission" date="2020-02" db="EMBL/GenBank/DDBJ databases">
        <title>Complete Genome Sequence of Lactobacillus sp. NFFJ11 Isolated from animal feed.</title>
        <authorList>
            <person name="Jung J.Y."/>
        </authorList>
    </citation>
    <scope>NUCLEOTIDE SEQUENCE [LARGE SCALE GENOMIC DNA]</scope>
    <source>
        <strain evidence="2 3">NFFJ11</strain>
    </source>
</reference>